<organism evidence="1 2">
    <name type="scientific">Arthrobacter sulfonylureivorans</name>
    <dbReference type="NCBI Taxonomy" id="2486855"/>
    <lineage>
        <taxon>Bacteria</taxon>
        <taxon>Bacillati</taxon>
        <taxon>Actinomycetota</taxon>
        <taxon>Actinomycetes</taxon>
        <taxon>Micrococcales</taxon>
        <taxon>Micrococcaceae</taxon>
        <taxon>Arthrobacter</taxon>
    </lineage>
</organism>
<evidence type="ECO:0000313" key="2">
    <source>
        <dbReference type="Proteomes" id="UP000829069"/>
    </source>
</evidence>
<evidence type="ECO:0000313" key="1">
    <source>
        <dbReference type="EMBL" id="UNK45256.1"/>
    </source>
</evidence>
<dbReference type="EMBL" id="CP093326">
    <property type="protein sequence ID" value="UNK45256.1"/>
    <property type="molecule type" value="Genomic_DNA"/>
</dbReference>
<accession>A0ABY3WAA9</accession>
<dbReference type="RefSeq" id="WP_241913522.1">
    <property type="nucleotide sequence ID" value="NZ_CP093326.1"/>
</dbReference>
<protein>
    <submittedName>
        <fullName evidence="1">DUF1059 domain-containing protein</fullName>
    </submittedName>
</protein>
<dbReference type="InterPro" id="IPR009409">
    <property type="entry name" value="DUF1059"/>
</dbReference>
<dbReference type="Pfam" id="PF06348">
    <property type="entry name" value="DUF1059"/>
    <property type="match status" value="1"/>
</dbReference>
<proteinExistence type="predicted"/>
<dbReference type="Proteomes" id="UP000829069">
    <property type="component" value="Chromosome"/>
</dbReference>
<gene>
    <name evidence="1" type="ORF">MNQ99_15135</name>
</gene>
<reference evidence="1 2" key="1">
    <citation type="submission" date="2022-03" db="EMBL/GenBank/DDBJ databases">
        <title>Isotopic signatures of nitrous oxide derived from detoxification processes.</title>
        <authorList>
            <person name="Behrendt U."/>
            <person name="Buchen C."/>
            <person name="Well R."/>
            <person name="Ulrich A."/>
            <person name="Rohe L."/>
            <person name="Kolb S."/>
            <person name="Schloter M."/>
            <person name="Horn M.A."/>
            <person name="Augustin J."/>
        </authorList>
    </citation>
    <scope>NUCLEOTIDE SEQUENCE [LARGE SCALE GENOMIC DNA]</scope>
    <source>
        <strain evidence="1 2">S4-C24</strain>
    </source>
</reference>
<name>A0ABY3WAA9_9MICC</name>
<keyword evidence="2" id="KW-1185">Reference proteome</keyword>
<sequence length="58" mass="6183">MKAFACGDVVPGCEARWVCSSEDEILVNVASHAREVHGLDRITDDLEQAVRGSIVAVG</sequence>